<evidence type="ECO:0008006" key="4">
    <source>
        <dbReference type="Google" id="ProtNLM"/>
    </source>
</evidence>
<reference evidence="2 3" key="1">
    <citation type="submission" date="2018-02" db="EMBL/GenBank/DDBJ databases">
        <title>Subsurface microbial communities from deep shales in Ohio and West Virginia, USA.</title>
        <authorList>
            <person name="Wrighton K."/>
        </authorList>
    </citation>
    <scope>NUCLEOTIDE SEQUENCE [LARGE SCALE GENOMIC DNA]</scope>
    <source>
        <strain evidence="2 3">OWC-DMM</strain>
    </source>
</reference>
<evidence type="ECO:0000313" key="2">
    <source>
        <dbReference type="EMBL" id="PPK74198.1"/>
    </source>
</evidence>
<feature type="transmembrane region" description="Helical" evidence="1">
    <location>
        <begin position="14"/>
        <end position="34"/>
    </location>
</feature>
<name>A0A2S6H9R3_9GAMM</name>
<sequence>MGNQVEREHLKSDLILPWVIVGMMLAMLAAYIIICHTVGERLQQPLPEAQRVLVRTILYVIAIVTFPLTNLIRHIQLRLNQTMPCSPATQGAVATAKSRYLVTVIVSMSLVEVVGIFGLVMFMLGDGFNTLYIFTGLSALGLFLYQPKVSEYSEIIDAISAQNHE</sequence>
<dbReference type="EMBL" id="PTIZ01000011">
    <property type="protein sequence ID" value="PPK74198.1"/>
    <property type="molecule type" value="Genomic_DNA"/>
</dbReference>
<gene>
    <name evidence="2" type="ORF">B0F87_111129</name>
</gene>
<feature type="transmembrane region" description="Helical" evidence="1">
    <location>
        <begin position="128"/>
        <end position="145"/>
    </location>
</feature>
<protein>
    <recommendedName>
        <fullName evidence="4">Transmembrane protein</fullName>
    </recommendedName>
</protein>
<keyword evidence="1" id="KW-0812">Transmembrane</keyword>
<feature type="transmembrane region" description="Helical" evidence="1">
    <location>
        <begin position="100"/>
        <end position="122"/>
    </location>
</feature>
<organism evidence="2 3">
    <name type="scientific">Methylobacter tundripaludum</name>
    <dbReference type="NCBI Taxonomy" id="173365"/>
    <lineage>
        <taxon>Bacteria</taxon>
        <taxon>Pseudomonadati</taxon>
        <taxon>Pseudomonadota</taxon>
        <taxon>Gammaproteobacteria</taxon>
        <taxon>Methylococcales</taxon>
        <taxon>Methylococcaceae</taxon>
        <taxon>Methylobacter</taxon>
    </lineage>
</organism>
<dbReference type="Proteomes" id="UP000240010">
    <property type="component" value="Unassembled WGS sequence"/>
</dbReference>
<evidence type="ECO:0000256" key="1">
    <source>
        <dbReference type="SAM" id="Phobius"/>
    </source>
</evidence>
<evidence type="ECO:0000313" key="3">
    <source>
        <dbReference type="Proteomes" id="UP000240010"/>
    </source>
</evidence>
<dbReference type="AlphaFoldDB" id="A0A2S6H9R3"/>
<feature type="transmembrane region" description="Helical" evidence="1">
    <location>
        <begin position="54"/>
        <end position="72"/>
    </location>
</feature>
<keyword evidence="1" id="KW-1133">Transmembrane helix</keyword>
<proteinExistence type="predicted"/>
<keyword evidence="1" id="KW-0472">Membrane</keyword>
<accession>A0A2S6H9R3</accession>
<comment type="caution">
    <text evidence="2">The sequence shown here is derived from an EMBL/GenBank/DDBJ whole genome shotgun (WGS) entry which is preliminary data.</text>
</comment>
<dbReference type="RefSeq" id="WP_104430066.1">
    <property type="nucleotide sequence ID" value="NZ_PTIZ01000011.1"/>
</dbReference>